<keyword evidence="1" id="KW-1133">Transmembrane helix</keyword>
<feature type="transmembrane region" description="Helical" evidence="1">
    <location>
        <begin position="71"/>
        <end position="95"/>
    </location>
</feature>
<protein>
    <submittedName>
        <fullName evidence="2">Membrane protein</fullName>
    </submittedName>
</protein>
<sequence>MTETSDPVAAPATPSAATHEERVLPAVAYILYLIGLTHGVTVLFGLLIAYFNRADASPKMQTHYTFIIRTFWLSIGWFLIGLALIIFGLPLMLVLIGFPMIAVGVTICGSVIAWSAVRCVLGGYYLLKDEAYPRPQSWLF</sequence>
<feature type="transmembrane region" description="Helical" evidence="1">
    <location>
        <begin position="29"/>
        <end position="51"/>
    </location>
</feature>
<keyword evidence="1" id="KW-0472">Membrane</keyword>
<comment type="caution">
    <text evidence="2">The sequence shown here is derived from an EMBL/GenBank/DDBJ whole genome shotgun (WGS) entry which is preliminary data.</text>
</comment>
<evidence type="ECO:0000313" key="3">
    <source>
        <dbReference type="Proteomes" id="UP001228905"/>
    </source>
</evidence>
<accession>A0ABU0IVL8</accession>
<dbReference type="Proteomes" id="UP001228905">
    <property type="component" value="Unassembled WGS sequence"/>
</dbReference>
<dbReference type="EMBL" id="JAUSVS010000009">
    <property type="protein sequence ID" value="MDQ0466057.1"/>
    <property type="molecule type" value="Genomic_DNA"/>
</dbReference>
<proteinExistence type="predicted"/>
<name>A0ABU0IVL8_9CAUL</name>
<keyword evidence="3" id="KW-1185">Reference proteome</keyword>
<feature type="transmembrane region" description="Helical" evidence="1">
    <location>
        <begin position="101"/>
        <end position="127"/>
    </location>
</feature>
<dbReference type="RefSeq" id="WP_307351872.1">
    <property type="nucleotide sequence ID" value="NZ_JAUSVS010000009.1"/>
</dbReference>
<evidence type="ECO:0000256" key="1">
    <source>
        <dbReference type="SAM" id="Phobius"/>
    </source>
</evidence>
<reference evidence="2 3" key="1">
    <citation type="submission" date="2023-07" db="EMBL/GenBank/DDBJ databases">
        <title>Genomic Encyclopedia of Type Strains, Phase IV (KMG-IV): sequencing the most valuable type-strain genomes for metagenomic binning, comparative biology and taxonomic classification.</title>
        <authorList>
            <person name="Goeker M."/>
        </authorList>
    </citation>
    <scope>NUCLEOTIDE SEQUENCE [LARGE SCALE GENOMIC DNA]</scope>
    <source>
        <strain evidence="2 3">DSM 18695</strain>
    </source>
</reference>
<keyword evidence="1" id="KW-0812">Transmembrane</keyword>
<organism evidence="2 3">
    <name type="scientific">Caulobacter ginsengisoli</name>
    <dbReference type="NCBI Taxonomy" id="400775"/>
    <lineage>
        <taxon>Bacteria</taxon>
        <taxon>Pseudomonadati</taxon>
        <taxon>Pseudomonadota</taxon>
        <taxon>Alphaproteobacteria</taxon>
        <taxon>Caulobacterales</taxon>
        <taxon>Caulobacteraceae</taxon>
        <taxon>Caulobacter</taxon>
    </lineage>
</organism>
<evidence type="ECO:0000313" key="2">
    <source>
        <dbReference type="EMBL" id="MDQ0466057.1"/>
    </source>
</evidence>
<gene>
    <name evidence="2" type="ORF">QO010_003850</name>
</gene>